<dbReference type="Proteomes" id="UP001321473">
    <property type="component" value="Unassembled WGS sequence"/>
</dbReference>
<comment type="similarity">
    <text evidence="2 11">Belongs to the sodium:solute symporter (SSF) (TC 2.A.21) family.</text>
</comment>
<dbReference type="GO" id="GO:0015293">
    <property type="term" value="F:symporter activity"/>
    <property type="evidence" value="ECO:0007669"/>
    <property type="project" value="TreeGrafter"/>
</dbReference>
<keyword evidence="7" id="KW-0915">Sodium</keyword>
<proteinExistence type="inferred from homology"/>
<dbReference type="Gene3D" id="1.20.1730.10">
    <property type="entry name" value="Sodium/glucose cotransporter"/>
    <property type="match status" value="1"/>
</dbReference>
<evidence type="ECO:0000313" key="13">
    <source>
        <dbReference type="EMBL" id="KAK8781853.1"/>
    </source>
</evidence>
<keyword evidence="9 12" id="KW-0472">Membrane</keyword>
<dbReference type="InterPro" id="IPR001734">
    <property type="entry name" value="Na/solute_symporter"/>
</dbReference>
<feature type="transmembrane region" description="Helical" evidence="12">
    <location>
        <begin position="65"/>
        <end position="87"/>
    </location>
</feature>
<evidence type="ECO:0000313" key="14">
    <source>
        <dbReference type="Proteomes" id="UP001321473"/>
    </source>
</evidence>
<keyword evidence="8" id="KW-0406">Ion transport</keyword>
<evidence type="ECO:0000256" key="8">
    <source>
        <dbReference type="ARBA" id="ARBA00023065"/>
    </source>
</evidence>
<dbReference type="GO" id="GO:0006814">
    <property type="term" value="P:sodium ion transport"/>
    <property type="evidence" value="ECO:0007669"/>
    <property type="project" value="UniProtKB-KW"/>
</dbReference>
<accession>A0AAQ4F4T9</accession>
<dbReference type="PANTHER" id="PTHR42985:SF40">
    <property type="entry name" value="LD47995P-RELATED"/>
    <property type="match status" value="1"/>
</dbReference>
<dbReference type="PANTHER" id="PTHR42985">
    <property type="entry name" value="SODIUM-COUPLED MONOCARBOXYLATE TRANSPORTER"/>
    <property type="match status" value="1"/>
</dbReference>
<evidence type="ECO:0000256" key="12">
    <source>
        <dbReference type="SAM" id="Phobius"/>
    </source>
</evidence>
<dbReference type="GO" id="GO:0005886">
    <property type="term" value="C:plasma membrane"/>
    <property type="evidence" value="ECO:0007669"/>
    <property type="project" value="UniProtKB-SubCell"/>
</dbReference>
<evidence type="ECO:0000256" key="1">
    <source>
        <dbReference type="ARBA" id="ARBA00004651"/>
    </source>
</evidence>
<dbReference type="AlphaFoldDB" id="A0AAQ4F4T9"/>
<protein>
    <submittedName>
        <fullName evidence="13">Uncharacterized protein</fullName>
    </submittedName>
</protein>
<dbReference type="PROSITE" id="PS50283">
    <property type="entry name" value="NA_SOLUT_SYMP_3"/>
    <property type="match status" value="1"/>
</dbReference>
<dbReference type="EMBL" id="JARKHS020007257">
    <property type="protein sequence ID" value="KAK8781853.1"/>
    <property type="molecule type" value="Genomic_DNA"/>
</dbReference>
<reference evidence="13 14" key="1">
    <citation type="journal article" date="2023" name="Arcadia Sci">
        <title>De novo assembly of a long-read Amblyomma americanum tick genome.</title>
        <authorList>
            <person name="Chou S."/>
            <person name="Poskanzer K.E."/>
            <person name="Rollins M."/>
            <person name="Thuy-Boun P.S."/>
        </authorList>
    </citation>
    <scope>NUCLEOTIDE SEQUENCE [LARGE SCALE GENOMIC DNA]</scope>
    <source>
        <strain evidence="13">F_SG_1</strain>
        <tissue evidence="13">Salivary glands</tissue>
    </source>
</reference>
<evidence type="ECO:0000256" key="11">
    <source>
        <dbReference type="RuleBase" id="RU362091"/>
    </source>
</evidence>
<dbReference type="InterPro" id="IPR051163">
    <property type="entry name" value="Sodium:Solute_Symporter_SSF"/>
</dbReference>
<dbReference type="Pfam" id="PF00474">
    <property type="entry name" value="SSF"/>
    <property type="match status" value="1"/>
</dbReference>
<keyword evidence="6 12" id="KW-1133">Transmembrane helix</keyword>
<keyword evidence="10" id="KW-0739">Sodium transport</keyword>
<feature type="transmembrane region" description="Helical" evidence="12">
    <location>
        <begin position="107"/>
        <end position="128"/>
    </location>
</feature>
<gene>
    <name evidence="13" type="ORF">V5799_016804</name>
</gene>
<evidence type="ECO:0000256" key="4">
    <source>
        <dbReference type="ARBA" id="ARBA00022475"/>
    </source>
</evidence>
<name>A0AAQ4F4T9_AMBAM</name>
<dbReference type="InterPro" id="IPR038377">
    <property type="entry name" value="Na/Glc_symporter_sf"/>
</dbReference>
<keyword evidence="4" id="KW-1003">Cell membrane</keyword>
<evidence type="ECO:0000256" key="10">
    <source>
        <dbReference type="ARBA" id="ARBA00023201"/>
    </source>
</evidence>
<evidence type="ECO:0000256" key="9">
    <source>
        <dbReference type="ARBA" id="ARBA00023136"/>
    </source>
</evidence>
<evidence type="ECO:0000256" key="7">
    <source>
        <dbReference type="ARBA" id="ARBA00023053"/>
    </source>
</evidence>
<evidence type="ECO:0000256" key="2">
    <source>
        <dbReference type="ARBA" id="ARBA00006434"/>
    </source>
</evidence>
<comment type="subcellular location">
    <subcellularLocation>
        <location evidence="1">Cell membrane</location>
        <topology evidence="1">Multi-pass membrane protein</topology>
    </subcellularLocation>
</comment>
<comment type="caution">
    <text evidence="13">The sequence shown here is derived from an EMBL/GenBank/DDBJ whole genome shotgun (WGS) entry which is preliminary data.</text>
</comment>
<evidence type="ECO:0000256" key="3">
    <source>
        <dbReference type="ARBA" id="ARBA00022448"/>
    </source>
</evidence>
<feature type="non-terminal residue" evidence="13">
    <location>
        <position position="173"/>
    </location>
</feature>
<evidence type="ECO:0000256" key="5">
    <source>
        <dbReference type="ARBA" id="ARBA00022692"/>
    </source>
</evidence>
<keyword evidence="3" id="KW-0813">Transport</keyword>
<evidence type="ECO:0000256" key="6">
    <source>
        <dbReference type="ARBA" id="ARBA00022989"/>
    </source>
</evidence>
<organism evidence="13 14">
    <name type="scientific">Amblyomma americanum</name>
    <name type="common">Lone star tick</name>
    <dbReference type="NCBI Taxonomy" id="6943"/>
    <lineage>
        <taxon>Eukaryota</taxon>
        <taxon>Metazoa</taxon>
        <taxon>Ecdysozoa</taxon>
        <taxon>Arthropoda</taxon>
        <taxon>Chelicerata</taxon>
        <taxon>Arachnida</taxon>
        <taxon>Acari</taxon>
        <taxon>Parasitiformes</taxon>
        <taxon>Ixodida</taxon>
        <taxon>Ixodoidea</taxon>
        <taxon>Ixodidae</taxon>
        <taxon>Amblyomminae</taxon>
        <taxon>Amblyomma</taxon>
    </lineage>
</organism>
<keyword evidence="5 12" id="KW-0812">Transmembrane</keyword>
<sequence>MTTAIPRSRSSCSAEYYEEATLRHRAYRARSSPLDTSVCMESLPSSSPLHLQFPSSQELLARFTYYDYAVFVCMLAVSGSLGLWSAWQDSRSDTHSGISLLLNGERRLPPVPVGASLMASFISAAYLLGNAAEVYRSGTLYLMTFVSYVLALAVTAHLFMPVFYRLGVMTAYE</sequence>
<keyword evidence="14" id="KW-1185">Reference proteome</keyword>
<feature type="transmembrane region" description="Helical" evidence="12">
    <location>
        <begin position="140"/>
        <end position="164"/>
    </location>
</feature>